<sequence>MKLWRTKGKHHVVTSEAKMEVQSSREFTMHWIARKIALEGENGSWVIGLLIHITKASFSFPAKVWWVVVYAQLRPTGNDNTLSPSLASLVACLMAGYPVKGNCVGKQAPSPNRLVDRWSEAFRLTQASNIKDVSNHLFGAKARGAGSLAVVSHVPIDISHADRGPEHGESSHPSTEAPPPPALASQALGTFVTIPTLFLEKLVADQRQTRTLVDQIVCWMPQLIELDVLAMEKKIKDEMQKELAILKYRMDGLDVLVQDRLQGAG</sequence>
<reference evidence="3" key="1">
    <citation type="journal article" date="2011" name="Nature">
        <title>Genome sequence and analysis of the tuber crop potato.</title>
        <authorList>
            <consortium name="The Potato Genome Sequencing Consortium"/>
        </authorList>
    </citation>
    <scope>NUCLEOTIDE SEQUENCE [LARGE SCALE GENOMIC DNA]</scope>
    <source>
        <strain evidence="3">cv. DM1-3 516 R44</strain>
    </source>
</reference>
<feature type="region of interest" description="Disordered" evidence="1">
    <location>
        <begin position="160"/>
        <end position="181"/>
    </location>
</feature>
<dbReference type="Gramene" id="PGSC0003DMT400088146">
    <property type="protein sequence ID" value="PGSC0003DMT400088146"/>
    <property type="gene ID" value="PGSC0003DMG400037717"/>
</dbReference>
<dbReference type="AlphaFoldDB" id="M1DFB9"/>
<feature type="compositionally biased region" description="Basic and acidic residues" evidence="1">
    <location>
        <begin position="160"/>
        <end position="170"/>
    </location>
</feature>
<organism evidence="2 3">
    <name type="scientific">Solanum tuberosum</name>
    <name type="common">Potato</name>
    <dbReference type="NCBI Taxonomy" id="4113"/>
    <lineage>
        <taxon>Eukaryota</taxon>
        <taxon>Viridiplantae</taxon>
        <taxon>Streptophyta</taxon>
        <taxon>Embryophyta</taxon>
        <taxon>Tracheophyta</taxon>
        <taxon>Spermatophyta</taxon>
        <taxon>Magnoliopsida</taxon>
        <taxon>eudicotyledons</taxon>
        <taxon>Gunneridae</taxon>
        <taxon>Pentapetalae</taxon>
        <taxon>asterids</taxon>
        <taxon>lamiids</taxon>
        <taxon>Solanales</taxon>
        <taxon>Solanaceae</taxon>
        <taxon>Solanoideae</taxon>
        <taxon>Solaneae</taxon>
        <taxon>Solanum</taxon>
    </lineage>
</organism>
<dbReference type="Proteomes" id="UP000011115">
    <property type="component" value="Unassembled WGS sequence"/>
</dbReference>
<dbReference type="PaxDb" id="4113-PGSC0003DMT400088146"/>
<protein>
    <recommendedName>
        <fullName evidence="4">Integrase core domain containing protein</fullName>
    </recommendedName>
</protein>
<accession>M1DFB9</accession>
<evidence type="ECO:0000313" key="2">
    <source>
        <dbReference type="EnsemblPlants" id="PGSC0003DMT400088146"/>
    </source>
</evidence>
<dbReference type="HOGENOM" id="CLU_021776_0_0_1"/>
<evidence type="ECO:0000313" key="3">
    <source>
        <dbReference type="Proteomes" id="UP000011115"/>
    </source>
</evidence>
<evidence type="ECO:0008006" key="4">
    <source>
        <dbReference type="Google" id="ProtNLM"/>
    </source>
</evidence>
<proteinExistence type="predicted"/>
<dbReference type="InParanoid" id="M1DFB9"/>
<name>M1DFB9_SOLTU</name>
<keyword evidence="3" id="KW-1185">Reference proteome</keyword>
<dbReference type="EnsemblPlants" id="PGSC0003DMT400088146">
    <property type="protein sequence ID" value="PGSC0003DMT400088146"/>
    <property type="gene ID" value="PGSC0003DMG400037717"/>
</dbReference>
<reference evidence="2" key="2">
    <citation type="submission" date="2015-06" db="UniProtKB">
        <authorList>
            <consortium name="EnsemblPlants"/>
        </authorList>
    </citation>
    <scope>IDENTIFICATION</scope>
    <source>
        <strain evidence="2">DM1-3 516 R44</strain>
    </source>
</reference>
<evidence type="ECO:0000256" key="1">
    <source>
        <dbReference type="SAM" id="MobiDB-lite"/>
    </source>
</evidence>